<keyword evidence="3" id="KW-1185">Reference proteome</keyword>
<dbReference type="InterPro" id="IPR010183">
    <property type="entry name" value="Phage_lambda_Bet"/>
</dbReference>
<reference evidence="2" key="1">
    <citation type="submission" date="2023-03" db="EMBL/GenBank/DDBJ databases">
        <authorList>
            <person name="Shen W."/>
            <person name="Cai J."/>
        </authorList>
    </citation>
    <scope>NUCLEOTIDE SEQUENCE</scope>
    <source>
        <strain evidence="2">P66-3</strain>
    </source>
</reference>
<dbReference type="Proteomes" id="UP001181046">
    <property type="component" value="Unassembled WGS sequence"/>
</dbReference>
<organism evidence="2 3">
    <name type="scientific">Enterococcus xiangfangensis</name>
    <dbReference type="NCBI Taxonomy" id="1296537"/>
    <lineage>
        <taxon>Bacteria</taxon>
        <taxon>Bacillati</taxon>
        <taxon>Bacillota</taxon>
        <taxon>Bacilli</taxon>
        <taxon>Lactobacillales</taxon>
        <taxon>Enterococcaceae</taxon>
        <taxon>Enterococcus</taxon>
    </lineage>
</organism>
<evidence type="ECO:0000313" key="3">
    <source>
        <dbReference type="Proteomes" id="UP001181046"/>
    </source>
</evidence>
<proteinExistence type="predicted"/>
<feature type="region of interest" description="Disordered" evidence="1">
    <location>
        <begin position="284"/>
        <end position="310"/>
    </location>
</feature>
<dbReference type="InterPro" id="IPR018330">
    <property type="entry name" value="RecT_fam"/>
</dbReference>
<name>A0ABU3F9E8_9ENTE</name>
<dbReference type="RefSeq" id="WP_311829784.1">
    <property type="nucleotide sequence ID" value="NZ_JARQAJ010000003.1"/>
</dbReference>
<feature type="compositionally biased region" description="Acidic residues" evidence="1">
    <location>
        <begin position="299"/>
        <end position="310"/>
    </location>
</feature>
<evidence type="ECO:0000313" key="2">
    <source>
        <dbReference type="EMBL" id="MDT2759301.1"/>
    </source>
</evidence>
<protein>
    <submittedName>
        <fullName evidence="2">Phage recombination protein Bet</fullName>
    </submittedName>
</protein>
<dbReference type="Pfam" id="PF03837">
    <property type="entry name" value="RecT"/>
    <property type="match status" value="1"/>
</dbReference>
<dbReference type="EMBL" id="JARQAJ010000003">
    <property type="protein sequence ID" value="MDT2759301.1"/>
    <property type="molecule type" value="Genomic_DNA"/>
</dbReference>
<accession>A0ABU3F9E8</accession>
<sequence length="310" mass="35480">MSNELLEKPIEYEVNGEEVKLTGNMVKQYLVSGNGNVTDQELVMFLQLAKYQKLNPFLNEAYLVKFGSQPAQIIVSKEAFMKRAENHPQYDGFEAGIVVQRGDDIKELPGAIKLPKDILIGGWAKVYRKDRSNPIVSQVALEEFSKGQATWKNMPNTMIRKTAIVNALRESFPDSLGAMYTEDDQNIKLQQNQSQNITPEPEKTKAIENKLFNQIDNSESDKNDVESYFNEQYEKLGIKVVPGHWPEMKTKEDVDNWINNLKMIDEALGEMEDEDIQQETLDLTYPDPNAQNFDREDVTPNDDDGEKYPF</sequence>
<dbReference type="NCBIfam" id="TIGR01913">
    <property type="entry name" value="bet_lambda"/>
    <property type="match status" value="1"/>
</dbReference>
<gene>
    <name evidence="2" type="primary">bet</name>
    <name evidence="2" type="ORF">P7H27_05945</name>
</gene>
<evidence type="ECO:0000256" key="1">
    <source>
        <dbReference type="SAM" id="MobiDB-lite"/>
    </source>
</evidence>
<comment type="caution">
    <text evidence="2">The sequence shown here is derived from an EMBL/GenBank/DDBJ whole genome shotgun (WGS) entry which is preliminary data.</text>
</comment>